<evidence type="ECO:0000256" key="1">
    <source>
        <dbReference type="SAM" id="Coils"/>
    </source>
</evidence>
<keyword evidence="3" id="KW-1185">Reference proteome</keyword>
<name>A0ABN9WB56_9DINO</name>
<comment type="caution">
    <text evidence="2">The sequence shown here is derived from an EMBL/GenBank/DDBJ whole genome shotgun (WGS) entry which is preliminary data.</text>
</comment>
<evidence type="ECO:0000313" key="3">
    <source>
        <dbReference type="Proteomes" id="UP001189429"/>
    </source>
</evidence>
<feature type="coiled-coil region" evidence="1">
    <location>
        <begin position="21"/>
        <end position="69"/>
    </location>
</feature>
<dbReference type="Gene3D" id="1.20.5.340">
    <property type="match status" value="1"/>
</dbReference>
<feature type="non-terminal residue" evidence="2">
    <location>
        <position position="1"/>
    </location>
</feature>
<sequence>ILVPIPESLSYMNYVAFHKRLDNIDARVNSLKGMIREVREEVEHTQVEVSTMKEQVEDLEIELTNLKADMEVLAFGFSERKESKVIKAELKNVLAKVLPDNNTAKIDTVSDPAKMGIITFDTFQDKIKFYKAIRTNTDPSILGKLFFRNNLTK</sequence>
<accession>A0ABN9WB56</accession>
<organism evidence="2 3">
    <name type="scientific">Prorocentrum cordatum</name>
    <dbReference type="NCBI Taxonomy" id="2364126"/>
    <lineage>
        <taxon>Eukaryota</taxon>
        <taxon>Sar</taxon>
        <taxon>Alveolata</taxon>
        <taxon>Dinophyceae</taxon>
        <taxon>Prorocentrales</taxon>
        <taxon>Prorocentraceae</taxon>
        <taxon>Prorocentrum</taxon>
    </lineage>
</organism>
<protein>
    <submittedName>
        <fullName evidence="2">Uncharacterized protein</fullName>
    </submittedName>
</protein>
<dbReference type="EMBL" id="CAUYUJ010018424">
    <property type="protein sequence ID" value="CAK0883514.1"/>
    <property type="molecule type" value="Genomic_DNA"/>
</dbReference>
<gene>
    <name evidence="2" type="ORF">PCOR1329_LOCUS65715</name>
</gene>
<evidence type="ECO:0000313" key="2">
    <source>
        <dbReference type="EMBL" id="CAK0883514.1"/>
    </source>
</evidence>
<reference evidence="2" key="1">
    <citation type="submission" date="2023-10" db="EMBL/GenBank/DDBJ databases">
        <authorList>
            <person name="Chen Y."/>
            <person name="Shah S."/>
            <person name="Dougan E. K."/>
            <person name="Thang M."/>
            <person name="Chan C."/>
        </authorList>
    </citation>
    <scope>NUCLEOTIDE SEQUENCE [LARGE SCALE GENOMIC DNA]</scope>
</reference>
<dbReference type="Proteomes" id="UP001189429">
    <property type="component" value="Unassembled WGS sequence"/>
</dbReference>
<proteinExistence type="predicted"/>
<keyword evidence="1" id="KW-0175">Coiled coil</keyword>
<feature type="non-terminal residue" evidence="2">
    <location>
        <position position="153"/>
    </location>
</feature>